<keyword evidence="3 8" id="KW-0812">Transmembrane</keyword>
<name>E0SJI1_DICD3</name>
<organism evidence="11 12">
    <name type="scientific">Dickeya dadantii (strain 3937)</name>
    <name type="common">Erwinia chrysanthemi (strain 3937)</name>
    <dbReference type="NCBI Taxonomy" id="198628"/>
    <lineage>
        <taxon>Bacteria</taxon>
        <taxon>Pseudomonadati</taxon>
        <taxon>Pseudomonadota</taxon>
        <taxon>Gammaproteobacteria</taxon>
        <taxon>Enterobacterales</taxon>
        <taxon>Pectobacteriaceae</taxon>
        <taxon>Dickeya</taxon>
    </lineage>
</organism>
<dbReference type="PANTHER" id="PTHR30121:SF12">
    <property type="entry name" value="TYPE IV SECRETION SYSTEM PROTEIN CAGE"/>
    <property type="match status" value="1"/>
</dbReference>
<dbReference type="STRING" id="198628.Dda3937_02753"/>
<protein>
    <submittedName>
        <fullName evidence="11">ATPase provides energy for both assembly of type IV secretion complex and secretion of T-DNA complex (VirB4)</fullName>
    </submittedName>
</protein>
<accession>E0SJI1</accession>
<evidence type="ECO:0000259" key="9">
    <source>
        <dbReference type="Pfam" id="PF03135"/>
    </source>
</evidence>
<keyword evidence="12" id="KW-1185">Reference proteome</keyword>
<dbReference type="Gene3D" id="3.40.50.300">
    <property type="entry name" value="P-loop containing nucleotide triphosphate hydrolases"/>
    <property type="match status" value="1"/>
</dbReference>
<dbReference type="InterPro" id="IPR027417">
    <property type="entry name" value="P-loop_NTPase"/>
</dbReference>
<feature type="domain" description="TraG P-loop" evidence="10">
    <location>
        <begin position="546"/>
        <end position="831"/>
    </location>
</feature>
<dbReference type="eggNOG" id="COG3451">
    <property type="taxonomic scope" value="Bacteria"/>
</dbReference>
<dbReference type="eggNOG" id="COG3702">
    <property type="taxonomic scope" value="Bacteria"/>
</dbReference>
<dbReference type="Gene3D" id="1.10.8.730">
    <property type="match status" value="1"/>
</dbReference>
<evidence type="ECO:0000256" key="6">
    <source>
        <dbReference type="ARBA" id="ARBA00022989"/>
    </source>
</evidence>
<evidence type="ECO:0000256" key="8">
    <source>
        <dbReference type="SAM" id="Phobius"/>
    </source>
</evidence>
<evidence type="ECO:0000256" key="7">
    <source>
        <dbReference type="ARBA" id="ARBA00023136"/>
    </source>
</evidence>
<evidence type="ECO:0000313" key="12">
    <source>
        <dbReference type="Proteomes" id="UP000006859"/>
    </source>
</evidence>
<dbReference type="Pfam" id="PF05101">
    <property type="entry name" value="VirB3"/>
    <property type="match status" value="1"/>
</dbReference>
<comment type="subcellular location">
    <subcellularLocation>
        <location evidence="1">Membrane</location>
    </subcellularLocation>
</comment>
<evidence type="ECO:0000256" key="2">
    <source>
        <dbReference type="ARBA" id="ARBA00006512"/>
    </source>
</evidence>
<keyword evidence="7 8" id="KW-0472">Membrane</keyword>
<keyword evidence="6 8" id="KW-1133">Transmembrane helix</keyword>
<dbReference type="EMBL" id="CP002038">
    <property type="protein sequence ID" value="ADM99155.1"/>
    <property type="molecule type" value="Genomic_DNA"/>
</dbReference>
<dbReference type="PANTHER" id="PTHR30121">
    <property type="entry name" value="UNCHARACTERIZED PROTEIN YJGR-RELATED"/>
    <property type="match status" value="1"/>
</dbReference>
<gene>
    <name evidence="11" type="primary">virB4</name>
    <name evidence="11" type="ordered locus">Dda3937_02753</name>
</gene>
<dbReference type="Pfam" id="PF03135">
    <property type="entry name" value="CagE_TrbE_VirB"/>
    <property type="match status" value="1"/>
</dbReference>
<evidence type="ECO:0000256" key="4">
    <source>
        <dbReference type="ARBA" id="ARBA00022741"/>
    </source>
</evidence>
<dbReference type="InterPro" id="IPR018145">
    <property type="entry name" value="CagE_TrbE_VirB_cntrl_dom"/>
</dbReference>
<feature type="domain" description="CagE TrbE VirB component of type IV transporter system central" evidence="9">
    <location>
        <begin position="282"/>
        <end position="483"/>
    </location>
</feature>
<proteinExistence type="inferred from homology"/>
<dbReference type="AlphaFoldDB" id="E0SJI1"/>
<dbReference type="InterPro" id="IPR007792">
    <property type="entry name" value="T4SS_VirB3/TrbD/AvhB"/>
</dbReference>
<keyword evidence="5" id="KW-0067">ATP-binding</keyword>
<dbReference type="InterPro" id="IPR043964">
    <property type="entry name" value="P-loop_TraG"/>
</dbReference>
<evidence type="ECO:0000313" key="11">
    <source>
        <dbReference type="EMBL" id="ADM99155.1"/>
    </source>
</evidence>
<dbReference type="HOGENOM" id="CLU_008341_3_0_6"/>
<evidence type="ECO:0000256" key="1">
    <source>
        <dbReference type="ARBA" id="ARBA00004370"/>
    </source>
</evidence>
<dbReference type="GO" id="GO:0005524">
    <property type="term" value="F:ATP binding"/>
    <property type="evidence" value="ECO:0007669"/>
    <property type="project" value="UniProtKB-KW"/>
</dbReference>
<evidence type="ECO:0000256" key="5">
    <source>
        <dbReference type="ARBA" id="ARBA00022840"/>
    </source>
</evidence>
<feature type="transmembrane region" description="Helical" evidence="8">
    <location>
        <begin position="21"/>
        <end position="46"/>
    </location>
</feature>
<dbReference type="KEGG" id="ddd:Dda3937_02753"/>
<dbReference type="SUPFAM" id="SSF52540">
    <property type="entry name" value="P-loop containing nucleoside triphosphate hydrolases"/>
    <property type="match status" value="1"/>
</dbReference>
<dbReference type="GO" id="GO:0016020">
    <property type="term" value="C:membrane"/>
    <property type="evidence" value="ECO:0007669"/>
    <property type="project" value="UniProtKB-SubCell"/>
</dbReference>
<dbReference type="InterPro" id="IPR051162">
    <property type="entry name" value="T4SS_component"/>
</dbReference>
<sequence>MARTGHPRGKPMTTLNKALTRPAAIMGIPLVPFVLVSGAILLLSVYTRYYLALLLIPAWLEMRAKARADIHYFGLLWLAFKTRGRFATNRYFGATAMLASQYDAVDISEFTDKMKLNARITLDKYIPYSSHLHPHVIRNRHGDFVASWELGGTVFECEDEHHLTLMASHLNNLIRSYEGLPVTFYIHRIRETYQDAFEATSGIPFSDEVAARYYRALNAKPLWRHRLFFTVCYAPFSALEKKTMKTQPAGKRKAALDEALKVMLEHHAALGSALSRYMATPLGTYEEKGRVYSSQLAFYHRLITGQWQSVAVTRSPFYLTLSTPDVFFTTDTAECQTVGGSRFFRSLEIKDYSPETATGLLDALLYAKSEYVLTQSFTCMARDEAQNHIRLAEKRLNATDDDALSQREELVVLRDLLQSGHVSCGKYHFSLLVSSASAEQVVRETHALAQPFTDLGIMTSLSTLSLPAAYLAQLPGMYPFRPRLVVVSSQNYADLGSLHNFHPHKRSGNPWGDAIAILTSPGGGGYYLNLHDSQVGRDDFNEKTPGNTAIIGKTGSGKTLLMTMMQHLMQKYRHPATFSAAAPGKRLTTVYFDKDRAAEMSIRQMGGRYFRIRTGTPAGFNPFSLTPTRRNISFIKQLVRMLCRRNGKPLDPRDEARISAAVDTLMLDYPPELRRYGITRLLEVLPEPPTREARTNGLRIRLKQWAQGGEFGWIFDNAEDSFNIGESDNIGIDGTEFLDDDDIRGPITFYLLFRVTSLLDGRRLVMFMDEFWKWLADVEFSKFSLNMLKVIRKLNGIFIPATQSPDEIVRHPIAPAIIEQCSTQIFLANPKASRADYVEKMNVPDSVYDTVRRLDPGEHYMVIVKTPLRAGETRPFVALARMDLSGIGNLTTILSGSEDNLKRFDALYQEGMSPQDWKAAFLEQAI</sequence>
<evidence type="ECO:0000256" key="3">
    <source>
        <dbReference type="ARBA" id="ARBA00022692"/>
    </source>
</evidence>
<comment type="similarity">
    <text evidence="2">Belongs to the TrbE/VirB4 family.</text>
</comment>
<dbReference type="Proteomes" id="UP000006859">
    <property type="component" value="Chromosome"/>
</dbReference>
<evidence type="ECO:0000259" key="10">
    <source>
        <dbReference type="Pfam" id="PF19044"/>
    </source>
</evidence>
<keyword evidence="4" id="KW-0547">Nucleotide-binding</keyword>
<dbReference type="Pfam" id="PF19044">
    <property type="entry name" value="P-loop_TraG"/>
    <property type="match status" value="1"/>
</dbReference>
<reference evidence="11 12" key="1">
    <citation type="journal article" date="2011" name="J. Bacteriol.">
        <title>Genome sequence of the plant-pathogenic bacterium Dickeya dadantii 3937.</title>
        <authorList>
            <person name="Glasner J.D."/>
            <person name="Yang C.H."/>
            <person name="Reverchon S."/>
            <person name="Hugouvieux-Cotte-Pattat N."/>
            <person name="Condemine G."/>
            <person name="Bohin J.P."/>
            <person name="Van Gijsegem F."/>
            <person name="Yang S."/>
            <person name="Franza T."/>
            <person name="Expert D."/>
            <person name="Plunkett G. III"/>
            <person name="San Francisco M.J."/>
            <person name="Charkowski A.O."/>
            <person name="Py B."/>
            <person name="Bell K."/>
            <person name="Rauscher L."/>
            <person name="Rodriguez-Palenzuela P."/>
            <person name="Toussaint A."/>
            <person name="Holeva M.C."/>
            <person name="He S.Y."/>
            <person name="Douet V."/>
            <person name="Boccara M."/>
            <person name="Blanco C."/>
            <person name="Toth I."/>
            <person name="Anderson B.D."/>
            <person name="Biehl B.S."/>
            <person name="Mau B."/>
            <person name="Flynn S.M."/>
            <person name="Barras F."/>
            <person name="Lindeberg M."/>
            <person name="Birch P.R."/>
            <person name="Tsuyumu S."/>
            <person name="Shi X."/>
            <person name="Hibbing M."/>
            <person name="Yap M.N."/>
            <person name="Carpentier M."/>
            <person name="Dassa E."/>
            <person name="Umehara M."/>
            <person name="Kim J.F."/>
            <person name="Rusch M."/>
            <person name="Soni P."/>
            <person name="Mayhew G.F."/>
            <person name="Fouts D.E."/>
            <person name="Gill S.R."/>
            <person name="Blattner F.R."/>
            <person name="Keen N.T."/>
            <person name="Perna N.T."/>
        </authorList>
    </citation>
    <scope>NUCLEOTIDE SEQUENCE [LARGE SCALE GENOMIC DNA]</scope>
    <source>
        <strain evidence="11 12">3937</strain>
    </source>
</reference>